<keyword evidence="4" id="KW-1185">Reference proteome</keyword>
<evidence type="ECO:0000256" key="2">
    <source>
        <dbReference type="SAM" id="Phobius"/>
    </source>
</evidence>
<keyword evidence="2" id="KW-0812">Transmembrane</keyword>
<accession>A0AA88Y8R2</accession>
<dbReference type="AlphaFoldDB" id="A0AA88Y8R2"/>
<comment type="caution">
    <text evidence="3">The sequence shown here is derived from an EMBL/GenBank/DDBJ whole genome shotgun (WGS) entry which is preliminary data.</text>
</comment>
<reference evidence="3" key="1">
    <citation type="submission" date="2019-08" db="EMBL/GenBank/DDBJ databases">
        <title>The improved chromosome-level genome for the pearl oyster Pinctada fucata martensii using PacBio sequencing and Hi-C.</title>
        <authorList>
            <person name="Zheng Z."/>
        </authorList>
    </citation>
    <scope>NUCLEOTIDE SEQUENCE</scope>
    <source>
        <strain evidence="3">ZZ-2019</strain>
        <tissue evidence="3">Adductor muscle</tissue>
    </source>
</reference>
<name>A0AA88Y8R2_PINIB</name>
<evidence type="ECO:0000313" key="3">
    <source>
        <dbReference type="EMBL" id="KAK3091546.1"/>
    </source>
</evidence>
<protein>
    <submittedName>
        <fullName evidence="3">Uncharacterized protein</fullName>
    </submittedName>
</protein>
<dbReference type="EMBL" id="VSWD01000010">
    <property type="protein sequence ID" value="KAK3091546.1"/>
    <property type="molecule type" value="Genomic_DNA"/>
</dbReference>
<sequence>MQTTLSPVSQNMTPNMTERPFSNLTQSTPPSYDAVGALQFTIAVVFVYSLAAIGIFVMGYYGRRSAEKDETEKEIRLFLKSLNTHNV</sequence>
<gene>
    <name evidence="3" type="ORF">FSP39_020661</name>
</gene>
<feature type="region of interest" description="Disordered" evidence="1">
    <location>
        <begin position="1"/>
        <end position="25"/>
    </location>
</feature>
<feature type="transmembrane region" description="Helical" evidence="2">
    <location>
        <begin position="37"/>
        <end position="61"/>
    </location>
</feature>
<keyword evidence="2" id="KW-1133">Transmembrane helix</keyword>
<keyword evidence="2" id="KW-0472">Membrane</keyword>
<evidence type="ECO:0000256" key="1">
    <source>
        <dbReference type="SAM" id="MobiDB-lite"/>
    </source>
</evidence>
<proteinExistence type="predicted"/>
<evidence type="ECO:0000313" key="4">
    <source>
        <dbReference type="Proteomes" id="UP001186944"/>
    </source>
</evidence>
<organism evidence="3 4">
    <name type="scientific">Pinctada imbricata</name>
    <name type="common">Atlantic pearl-oyster</name>
    <name type="synonym">Pinctada martensii</name>
    <dbReference type="NCBI Taxonomy" id="66713"/>
    <lineage>
        <taxon>Eukaryota</taxon>
        <taxon>Metazoa</taxon>
        <taxon>Spiralia</taxon>
        <taxon>Lophotrochozoa</taxon>
        <taxon>Mollusca</taxon>
        <taxon>Bivalvia</taxon>
        <taxon>Autobranchia</taxon>
        <taxon>Pteriomorphia</taxon>
        <taxon>Pterioida</taxon>
        <taxon>Pterioidea</taxon>
        <taxon>Pteriidae</taxon>
        <taxon>Pinctada</taxon>
    </lineage>
</organism>
<dbReference type="Proteomes" id="UP001186944">
    <property type="component" value="Unassembled WGS sequence"/>
</dbReference>